<dbReference type="InterPro" id="IPR020003">
    <property type="entry name" value="ATPase_a/bsu_AS"/>
</dbReference>
<evidence type="ECO:0000313" key="11">
    <source>
        <dbReference type="EMBL" id="KKM99659.1"/>
    </source>
</evidence>
<dbReference type="InterPro" id="IPR000194">
    <property type="entry name" value="ATPase_F1/V1/A1_a/bsu_nucl-bd"/>
</dbReference>
<dbReference type="FunFam" id="2.40.50.100:FF:000008">
    <property type="entry name" value="V-type proton ATPase catalytic subunit A"/>
    <property type="match status" value="1"/>
</dbReference>
<dbReference type="InterPro" id="IPR024034">
    <property type="entry name" value="ATPase_F1/V1_b/a_C"/>
</dbReference>
<dbReference type="HAMAP" id="MF_00309">
    <property type="entry name" value="ATP_synth_A_arch"/>
    <property type="match status" value="1"/>
</dbReference>
<feature type="domain" description="ATPsynthase alpha/beta subunit barrel-sandwich" evidence="9">
    <location>
        <begin position="124"/>
        <end position="209"/>
    </location>
</feature>
<dbReference type="Gene3D" id="3.40.50.300">
    <property type="entry name" value="P-loop containing nucleotide triphosphate hydrolases"/>
    <property type="match status" value="1"/>
</dbReference>
<keyword evidence="6" id="KW-0406">Ion transport</keyword>
<dbReference type="GO" id="GO:0046961">
    <property type="term" value="F:proton-transporting ATPase activity, rotational mechanism"/>
    <property type="evidence" value="ECO:0007669"/>
    <property type="project" value="InterPro"/>
</dbReference>
<dbReference type="Pfam" id="PF00006">
    <property type="entry name" value="ATP-synt_ab"/>
    <property type="match status" value="1"/>
</dbReference>
<keyword evidence="3" id="KW-0547">Nucleotide-binding</keyword>
<dbReference type="AlphaFoldDB" id="A0A0F9LWX8"/>
<dbReference type="CDD" id="cd01134">
    <property type="entry name" value="V_A-ATPase_A"/>
    <property type="match status" value="1"/>
</dbReference>
<evidence type="ECO:0008006" key="12">
    <source>
        <dbReference type="Google" id="ProtNLM"/>
    </source>
</evidence>
<feature type="non-terminal residue" evidence="11">
    <location>
        <position position="1"/>
    </location>
</feature>
<evidence type="ECO:0000256" key="6">
    <source>
        <dbReference type="ARBA" id="ARBA00023065"/>
    </source>
</evidence>
<dbReference type="PROSITE" id="PS00152">
    <property type="entry name" value="ATPASE_ALPHA_BETA"/>
    <property type="match status" value="1"/>
</dbReference>
<evidence type="ECO:0000259" key="8">
    <source>
        <dbReference type="Pfam" id="PF02874"/>
    </source>
</evidence>
<evidence type="ECO:0000256" key="3">
    <source>
        <dbReference type="ARBA" id="ARBA00022741"/>
    </source>
</evidence>
<dbReference type="Pfam" id="PF16886">
    <property type="entry name" value="ATP-synt_ab_Xtn"/>
    <property type="match status" value="1"/>
</dbReference>
<keyword evidence="5" id="KW-1278">Translocase</keyword>
<gene>
    <name evidence="11" type="ORF">LCGC14_1145700</name>
</gene>
<dbReference type="Pfam" id="PF22919">
    <property type="entry name" value="ATP-synt_VA_C"/>
    <property type="match status" value="1"/>
</dbReference>
<keyword evidence="2" id="KW-0813">Transport</keyword>
<feature type="domain" description="ATPase F1/V1/A1 complex alpha/beta subunit N-terminal" evidence="8">
    <location>
        <begin position="20"/>
        <end position="82"/>
    </location>
</feature>
<dbReference type="InterPro" id="IPR004100">
    <property type="entry name" value="ATPase_F1/V1/A1_a/bsu_N"/>
</dbReference>
<dbReference type="InterPro" id="IPR022878">
    <property type="entry name" value="V-ATPase_asu"/>
</dbReference>
<evidence type="ECO:0000256" key="5">
    <source>
        <dbReference type="ARBA" id="ARBA00022967"/>
    </source>
</evidence>
<feature type="domain" description="ATPase F1/V1/A1 complex alpha/beta subunit nucleotide-binding" evidence="7">
    <location>
        <begin position="228"/>
        <end position="455"/>
    </location>
</feature>
<dbReference type="Pfam" id="PF02874">
    <property type="entry name" value="ATP-synt_ab_N"/>
    <property type="match status" value="1"/>
</dbReference>
<dbReference type="SUPFAM" id="SSF52540">
    <property type="entry name" value="P-loop containing nucleoside triphosphate hydrolases"/>
    <property type="match status" value="1"/>
</dbReference>
<proteinExistence type="inferred from homology"/>
<dbReference type="InterPro" id="IPR023366">
    <property type="entry name" value="ATP_synth_asu-like_sf"/>
</dbReference>
<protein>
    <recommendedName>
        <fullName evidence="12">AAA+ ATPase domain-containing protein</fullName>
    </recommendedName>
</protein>
<evidence type="ECO:0000259" key="10">
    <source>
        <dbReference type="Pfam" id="PF22919"/>
    </source>
</evidence>
<dbReference type="CDD" id="cd18111">
    <property type="entry name" value="ATP-synt_V_A-type_alpha_C"/>
    <property type="match status" value="1"/>
</dbReference>
<dbReference type="Gene3D" id="2.40.30.20">
    <property type="match status" value="1"/>
</dbReference>
<evidence type="ECO:0000259" key="9">
    <source>
        <dbReference type="Pfam" id="PF16886"/>
    </source>
</evidence>
<dbReference type="PANTHER" id="PTHR43607:SF1">
    <property type="entry name" value="H(+)-TRANSPORTING TWO-SECTOR ATPASE"/>
    <property type="match status" value="1"/>
</dbReference>
<dbReference type="EMBL" id="LAZR01005471">
    <property type="protein sequence ID" value="KKM99659.1"/>
    <property type="molecule type" value="Genomic_DNA"/>
</dbReference>
<dbReference type="InterPro" id="IPR031686">
    <property type="entry name" value="ATP-synth_a_Xtn"/>
</dbReference>
<feature type="domain" description="ATP synthase A/B type C-terminal" evidence="10">
    <location>
        <begin position="471"/>
        <end position="570"/>
    </location>
</feature>
<evidence type="ECO:0000259" key="7">
    <source>
        <dbReference type="Pfam" id="PF00006"/>
    </source>
</evidence>
<dbReference type="GO" id="GO:0005524">
    <property type="term" value="F:ATP binding"/>
    <property type="evidence" value="ECO:0007669"/>
    <property type="project" value="UniProtKB-KW"/>
</dbReference>
<sequence>NISKNMIKSKSNINPQTGNISAVIGSLIKIKGIENTVKLHSLVRVAKYNILAEVIHIYDDHVVAQCFENTMNLRINDKIISLNEPLSMELGPGLLGNTFDGIQRPLQNAFEFFKDGGLNRGLDIPSLSRTKKWHFIPLRKTNEALESGDIVGIVKETPLINHKIMVPPDINGTLSFIKPEGDFTIVDEVFRLIINNEEKSFSMLQKWPVTTNRPFKERMVPKEPLITGMRVIDLLFPITKGGTIGVPGGFGTGKTVIQQSLAKWCNADVIVFVGCGERGNEIADVLKQFAELIDPLSGRPLLERIILIANTSNMPVSAREASIFSGVTIAEYYRDMGYDVAVLADSTSRWAESLREISGLLEEMPAEEGYPAYLPSKLSSFYERAGFVKVLGQDETGEERTGSLTIIGSISPPAGDFSEPVTATTKNFVQGIWALDASLAYSKHYPAINWLDSYSNYPDYISDWWYERDINWSEIDADWFECRKQVNDILSQDNELKYVMQLIGEENLPEDQQLTLFTAKLIKEGFLIQNAFDEIDNFTSTKKLLGMIKIILLVFKEGGELLKQGFYIEEIKSLRTINQILRICQAIKNDEFKKIEKLKNQLLRDIELLKLTRGVFKKR</sequence>
<comment type="caution">
    <text evidence="11">The sequence shown here is derived from an EMBL/GenBank/DDBJ whole genome shotgun (WGS) entry which is preliminary data.</text>
</comment>
<keyword evidence="4" id="KW-0067">ATP-binding</keyword>
<dbReference type="NCBIfam" id="NF003220">
    <property type="entry name" value="PRK04192.1"/>
    <property type="match status" value="1"/>
</dbReference>
<dbReference type="InterPro" id="IPR027417">
    <property type="entry name" value="P-loop_NTPase"/>
</dbReference>
<evidence type="ECO:0000256" key="1">
    <source>
        <dbReference type="ARBA" id="ARBA00008936"/>
    </source>
</evidence>
<dbReference type="Gene3D" id="2.40.50.100">
    <property type="match status" value="1"/>
</dbReference>
<dbReference type="Gene3D" id="1.10.1140.10">
    <property type="entry name" value="Bovine Mitochondrial F1-atpase, Atp Synthase Beta Chain, Chain D, domain 3"/>
    <property type="match status" value="1"/>
</dbReference>
<dbReference type="SUPFAM" id="SSF47917">
    <property type="entry name" value="C-terminal domain of alpha and beta subunits of F1 ATP synthase"/>
    <property type="match status" value="1"/>
</dbReference>
<name>A0A0F9LWX8_9ZZZZ</name>
<reference evidence="11" key="1">
    <citation type="journal article" date="2015" name="Nature">
        <title>Complex archaea that bridge the gap between prokaryotes and eukaryotes.</title>
        <authorList>
            <person name="Spang A."/>
            <person name="Saw J.H."/>
            <person name="Jorgensen S.L."/>
            <person name="Zaremba-Niedzwiedzka K."/>
            <person name="Martijn J."/>
            <person name="Lind A.E."/>
            <person name="van Eijk R."/>
            <person name="Schleper C."/>
            <person name="Guy L."/>
            <person name="Ettema T.J."/>
        </authorList>
    </citation>
    <scope>NUCLEOTIDE SEQUENCE</scope>
</reference>
<dbReference type="GO" id="GO:0046034">
    <property type="term" value="P:ATP metabolic process"/>
    <property type="evidence" value="ECO:0007669"/>
    <property type="project" value="InterPro"/>
</dbReference>
<evidence type="ECO:0000256" key="2">
    <source>
        <dbReference type="ARBA" id="ARBA00022448"/>
    </source>
</evidence>
<evidence type="ECO:0000256" key="4">
    <source>
        <dbReference type="ARBA" id="ARBA00022840"/>
    </source>
</evidence>
<dbReference type="InterPro" id="IPR055190">
    <property type="entry name" value="ATP-synt_VA_C"/>
</dbReference>
<dbReference type="PANTHER" id="PTHR43607">
    <property type="entry name" value="V-TYPE PROTON ATPASE CATALYTIC SUBUNIT A"/>
    <property type="match status" value="1"/>
</dbReference>
<organism evidence="11">
    <name type="scientific">marine sediment metagenome</name>
    <dbReference type="NCBI Taxonomy" id="412755"/>
    <lineage>
        <taxon>unclassified sequences</taxon>
        <taxon>metagenomes</taxon>
        <taxon>ecological metagenomes</taxon>
    </lineage>
</organism>
<comment type="similarity">
    <text evidence="1">Belongs to the ATPase alpha/beta chains family.</text>
</comment>
<accession>A0A0F9LWX8</accession>